<dbReference type="Proteomes" id="UP000002941">
    <property type="component" value="Unassembled WGS sequence"/>
</dbReference>
<keyword evidence="2" id="KW-0812">Transmembrane</keyword>
<protein>
    <submittedName>
        <fullName evidence="3">Uncharacterized protein</fullName>
    </submittedName>
</protein>
<dbReference type="eggNOG" id="ENOG5034CIE">
    <property type="taxonomic scope" value="Bacteria"/>
</dbReference>
<gene>
    <name evidence="3" type="ORF">HMPREF1318_2988</name>
</gene>
<dbReference type="EMBL" id="AKFT01000081">
    <property type="protein sequence ID" value="EJF46076.1"/>
    <property type="molecule type" value="Genomic_DNA"/>
</dbReference>
<dbReference type="PATRIC" id="fig|1125718.3.peg.1106"/>
<keyword evidence="2" id="KW-0472">Membrane</keyword>
<feature type="transmembrane region" description="Helical" evidence="2">
    <location>
        <begin position="55"/>
        <end position="75"/>
    </location>
</feature>
<keyword evidence="2" id="KW-1133">Transmembrane helix</keyword>
<dbReference type="RefSeq" id="WP_008730998.1">
    <property type="nucleotide sequence ID" value="NZ_AKFT01000081.1"/>
</dbReference>
<proteinExistence type="predicted"/>
<dbReference type="AlphaFoldDB" id="J0XBM8"/>
<evidence type="ECO:0000256" key="2">
    <source>
        <dbReference type="SAM" id="Phobius"/>
    </source>
</evidence>
<name>J0XBM8_9ACTO</name>
<feature type="region of interest" description="Disordered" evidence="1">
    <location>
        <begin position="1"/>
        <end position="50"/>
    </location>
</feature>
<sequence length="480" mass="51274">TQRTTPPAQPEPAQAAPAQAKAPAKTTDAPTNPSTSTAPAPTAKTKRRSGLPRPAVIAVVLVTVLVVSGVAWAGIRFLGPESPPAARPAENASETPSAGPTTNVAVPDAAWADGVHEVWTLNAGEKERTSITVVDDQLFVTTYTPESTPASVIAYSISGAEPEKQWETQMRDMEGYQRGVWGDYLIVGGELISRSDGQNTRAPWSDPDVLIVINDTAIACRKSNACEAWRSSDPASRVWSITAEGWQALLGIDGMRFDSRTNVHAGERTIIALSPKTLVDVDTGETFDLSPDDYASVTATTDGWVAYNGSEYTILSPTGEKKDTFRAGSGWDPDKQFGATPSQEWPSSEQYRGHVEEGDLSWAEASVSYTGLGKDGCDVSISFDGTTIESRIESTGTNCMAYPSVYSPSEGGEVMMALLDSPFSPESARIMKAWTLADQREITFPGSNTEKSIFYLANPSLIIALDYQSGRVTAYAPGKG</sequence>
<accession>J0XBM8</accession>
<reference evidence="3 4" key="1">
    <citation type="submission" date="2012-05" db="EMBL/GenBank/DDBJ databases">
        <authorList>
            <person name="Harkins D.M."/>
            <person name="Madupu R."/>
            <person name="Durkin A.S."/>
            <person name="Torralba M."/>
            <person name="Methe B."/>
            <person name="Sutton G.G."/>
            <person name="Nelson K.E."/>
        </authorList>
    </citation>
    <scope>NUCLEOTIDE SEQUENCE [LARGE SCALE GENOMIC DNA]</scope>
    <source>
        <strain evidence="3 4">F0489</strain>
    </source>
</reference>
<evidence type="ECO:0000313" key="4">
    <source>
        <dbReference type="Proteomes" id="UP000002941"/>
    </source>
</evidence>
<feature type="compositionally biased region" description="Polar residues" evidence="1">
    <location>
        <begin position="92"/>
        <end position="104"/>
    </location>
</feature>
<evidence type="ECO:0000313" key="3">
    <source>
        <dbReference type="EMBL" id="EJF46076.1"/>
    </source>
</evidence>
<comment type="caution">
    <text evidence="3">The sequence shown here is derived from an EMBL/GenBank/DDBJ whole genome shotgun (WGS) entry which is preliminary data.</text>
</comment>
<evidence type="ECO:0000256" key="1">
    <source>
        <dbReference type="SAM" id="MobiDB-lite"/>
    </source>
</evidence>
<keyword evidence="4" id="KW-1185">Reference proteome</keyword>
<feature type="compositionally biased region" description="Low complexity" evidence="1">
    <location>
        <begin position="1"/>
        <end position="43"/>
    </location>
</feature>
<organism evidence="3 4">
    <name type="scientific">Actinomyces massiliensis F0489</name>
    <dbReference type="NCBI Taxonomy" id="1125718"/>
    <lineage>
        <taxon>Bacteria</taxon>
        <taxon>Bacillati</taxon>
        <taxon>Actinomycetota</taxon>
        <taxon>Actinomycetes</taxon>
        <taxon>Actinomycetales</taxon>
        <taxon>Actinomycetaceae</taxon>
        <taxon>Actinomyces</taxon>
    </lineage>
</organism>
<feature type="non-terminal residue" evidence="3">
    <location>
        <position position="1"/>
    </location>
</feature>
<feature type="region of interest" description="Disordered" evidence="1">
    <location>
        <begin position="83"/>
        <end position="105"/>
    </location>
</feature>